<dbReference type="CDD" id="cd06171">
    <property type="entry name" value="Sigma70_r4"/>
    <property type="match status" value="1"/>
</dbReference>
<dbReference type="PANTHER" id="PTHR43133">
    <property type="entry name" value="RNA POLYMERASE ECF-TYPE SIGMA FACTO"/>
    <property type="match status" value="1"/>
</dbReference>
<evidence type="ECO:0000313" key="6">
    <source>
        <dbReference type="Proteomes" id="UP000197361"/>
    </source>
</evidence>
<keyword evidence="6" id="KW-1185">Reference proteome</keyword>
<evidence type="ECO:0000256" key="1">
    <source>
        <dbReference type="ARBA" id="ARBA00023015"/>
    </source>
</evidence>
<dbReference type="EMBL" id="NISK01000002">
    <property type="protein sequence ID" value="OWQ97527.1"/>
    <property type="molecule type" value="Genomic_DNA"/>
</dbReference>
<name>A0A246JWR5_9SPHN</name>
<gene>
    <name evidence="5" type="ORF">CDQ92_10970</name>
</gene>
<dbReference type="PANTHER" id="PTHR43133:SF63">
    <property type="entry name" value="RNA POLYMERASE SIGMA FACTOR FECI-RELATED"/>
    <property type="match status" value="1"/>
</dbReference>
<evidence type="ECO:0000256" key="2">
    <source>
        <dbReference type="ARBA" id="ARBA00023082"/>
    </source>
</evidence>
<dbReference type="InterPro" id="IPR036388">
    <property type="entry name" value="WH-like_DNA-bd_sf"/>
</dbReference>
<dbReference type="GO" id="GO:0003677">
    <property type="term" value="F:DNA binding"/>
    <property type="evidence" value="ECO:0007669"/>
    <property type="project" value="InterPro"/>
</dbReference>
<sequence length="83" mass="9500">MEPSPISGSERDEFIRRFEQALSELPERQREIFRLSAKEDLTYPEIADRLGIKASVVAHHLAKALRYLDGRVMQTTGTDPARM</sequence>
<dbReference type="AlphaFoldDB" id="A0A246JWR5"/>
<reference evidence="5 6" key="1">
    <citation type="journal article" date="2010" name="Int. J. Syst. Evol. Microbiol.">
        <title>Sphingopyxis bauzanensis sp. nov., a psychrophilic bacterium isolated from soil.</title>
        <authorList>
            <person name="Zhang D.C."/>
            <person name="Liu H.C."/>
            <person name="Xin Y.H."/>
            <person name="Zhou Y.G."/>
            <person name="Schinner F."/>
            <person name="Margesin R."/>
        </authorList>
    </citation>
    <scope>NUCLEOTIDE SEQUENCE [LARGE SCALE GENOMIC DNA]</scope>
    <source>
        <strain evidence="5 6">DSM 22271</strain>
    </source>
</reference>
<dbReference type="Pfam" id="PF08281">
    <property type="entry name" value="Sigma70_r4_2"/>
    <property type="match status" value="1"/>
</dbReference>
<dbReference type="InterPro" id="IPR014284">
    <property type="entry name" value="RNA_pol_sigma-70_dom"/>
</dbReference>
<keyword evidence="1" id="KW-0805">Transcription regulation</keyword>
<organism evidence="5 6">
    <name type="scientific">Sphingopyxis bauzanensis</name>
    <dbReference type="NCBI Taxonomy" id="651663"/>
    <lineage>
        <taxon>Bacteria</taxon>
        <taxon>Pseudomonadati</taxon>
        <taxon>Pseudomonadota</taxon>
        <taxon>Alphaproteobacteria</taxon>
        <taxon>Sphingomonadales</taxon>
        <taxon>Sphingomonadaceae</taxon>
        <taxon>Sphingopyxis</taxon>
    </lineage>
</organism>
<dbReference type="Gene3D" id="1.10.10.10">
    <property type="entry name" value="Winged helix-like DNA-binding domain superfamily/Winged helix DNA-binding domain"/>
    <property type="match status" value="1"/>
</dbReference>
<dbReference type="OrthoDB" id="7477632at2"/>
<dbReference type="InterPro" id="IPR013324">
    <property type="entry name" value="RNA_pol_sigma_r3/r4-like"/>
</dbReference>
<dbReference type="GO" id="GO:0006352">
    <property type="term" value="P:DNA-templated transcription initiation"/>
    <property type="evidence" value="ECO:0007669"/>
    <property type="project" value="InterPro"/>
</dbReference>
<evidence type="ECO:0000259" key="4">
    <source>
        <dbReference type="Pfam" id="PF08281"/>
    </source>
</evidence>
<dbReference type="SUPFAM" id="SSF88659">
    <property type="entry name" value="Sigma3 and sigma4 domains of RNA polymerase sigma factors"/>
    <property type="match status" value="1"/>
</dbReference>
<accession>A0A246JWR5</accession>
<evidence type="ECO:0000313" key="5">
    <source>
        <dbReference type="EMBL" id="OWQ97527.1"/>
    </source>
</evidence>
<dbReference type="InterPro" id="IPR013249">
    <property type="entry name" value="RNA_pol_sigma70_r4_t2"/>
</dbReference>
<protein>
    <recommendedName>
        <fullName evidence="4">RNA polymerase sigma factor 70 region 4 type 2 domain-containing protein</fullName>
    </recommendedName>
</protein>
<dbReference type="Proteomes" id="UP000197361">
    <property type="component" value="Unassembled WGS sequence"/>
</dbReference>
<evidence type="ECO:0000256" key="3">
    <source>
        <dbReference type="ARBA" id="ARBA00023163"/>
    </source>
</evidence>
<dbReference type="InterPro" id="IPR039425">
    <property type="entry name" value="RNA_pol_sigma-70-like"/>
</dbReference>
<keyword evidence="3" id="KW-0804">Transcription</keyword>
<comment type="caution">
    <text evidence="5">The sequence shown here is derived from an EMBL/GenBank/DDBJ whole genome shotgun (WGS) entry which is preliminary data.</text>
</comment>
<dbReference type="GO" id="GO:0016987">
    <property type="term" value="F:sigma factor activity"/>
    <property type="evidence" value="ECO:0007669"/>
    <property type="project" value="UniProtKB-KW"/>
</dbReference>
<feature type="domain" description="RNA polymerase sigma factor 70 region 4 type 2" evidence="4">
    <location>
        <begin position="16"/>
        <end position="67"/>
    </location>
</feature>
<dbReference type="RefSeq" id="WP_088441375.1">
    <property type="nucleotide sequence ID" value="NZ_BMMC01000013.1"/>
</dbReference>
<dbReference type="NCBIfam" id="TIGR02937">
    <property type="entry name" value="sigma70-ECF"/>
    <property type="match status" value="1"/>
</dbReference>
<proteinExistence type="predicted"/>
<keyword evidence="2" id="KW-0731">Sigma factor</keyword>